<dbReference type="InterPro" id="IPR008964">
    <property type="entry name" value="Invasin/intimin_cell_adhesion"/>
</dbReference>
<evidence type="ECO:0000259" key="9">
    <source>
        <dbReference type="Pfam" id="PF00150"/>
    </source>
</evidence>
<evidence type="ECO:0000256" key="5">
    <source>
        <dbReference type="ARBA" id="ARBA00023295"/>
    </source>
</evidence>
<feature type="chain" id="PRO_5043699910" description="Cellulase" evidence="8">
    <location>
        <begin position="32"/>
        <end position="821"/>
    </location>
</feature>
<dbReference type="Pfam" id="PF02368">
    <property type="entry name" value="Big_2"/>
    <property type="match status" value="1"/>
</dbReference>
<feature type="compositionally biased region" description="Low complexity" evidence="7">
    <location>
        <begin position="252"/>
        <end position="280"/>
    </location>
</feature>
<dbReference type="Gene3D" id="3.20.20.80">
    <property type="entry name" value="Glycosidases"/>
    <property type="match status" value="1"/>
</dbReference>
<evidence type="ECO:0000259" key="10">
    <source>
        <dbReference type="Pfam" id="PF02368"/>
    </source>
</evidence>
<evidence type="ECO:0000256" key="6">
    <source>
        <dbReference type="ARBA" id="ARBA00023326"/>
    </source>
</evidence>
<dbReference type="InterPro" id="IPR017853">
    <property type="entry name" value="GH"/>
</dbReference>
<keyword evidence="4" id="KW-0119">Carbohydrate metabolism</keyword>
<name>A0AAW3JSP2_9FIRM</name>
<dbReference type="PANTHER" id="PTHR31297:SF41">
    <property type="entry name" value="ENDOGLUCANASE, PUTATIVE (AFU_ORTHOLOGUE AFUA_5G01830)-RELATED"/>
    <property type="match status" value="1"/>
</dbReference>
<dbReference type="PANTHER" id="PTHR31297">
    <property type="entry name" value="GLUCAN ENDO-1,6-BETA-GLUCOSIDASE B"/>
    <property type="match status" value="1"/>
</dbReference>
<feature type="signal peptide" evidence="8">
    <location>
        <begin position="1"/>
        <end position="31"/>
    </location>
</feature>
<keyword evidence="12" id="KW-1185">Reference proteome</keyword>
<proteinExistence type="inferred from homology"/>
<evidence type="ECO:0000256" key="8">
    <source>
        <dbReference type="SAM" id="SignalP"/>
    </source>
</evidence>
<comment type="similarity">
    <text evidence="1">Belongs to the glycosyl hydrolase 5 (cellulase A) family.</text>
</comment>
<dbReference type="GO" id="GO:0030245">
    <property type="term" value="P:cellulose catabolic process"/>
    <property type="evidence" value="ECO:0007669"/>
    <property type="project" value="UniProtKB-KW"/>
</dbReference>
<dbReference type="SUPFAM" id="SSF51445">
    <property type="entry name" value="(Trans)glycosidases"/>
    <property type="match status" value="1"/>
</dbReference>
<keyword evidence="8" id="KW-0732">Signal</keyword>
<comment type="caution">
    <text evidence="11">The sequence shown here is derived from an EMBL/GenBank/DDBJ whole genome shotgun (WGS) entry which is preliminary data.</text>
</comment>
<dbReference type="SUPFAM" id="SSF49373">
    <property type="entry name" value="Invasin/intimin cell-adhesion fragments"/>
    <property type="match status" value="1"/>
</dbReference>
<feature type="domain" description="BIG2" evidence="10">
    <location>
        <begin position="44"/>
        <end position="101"/>
    </location>
</feature>
<dbReference type="EMBL" id="LLKB01000005">
    <property type="protein sequence ID" value="KQC85209.1"/>
    <property type="molecule type" value="Genomic_DNA"/>
</dbReference>
<feature type="domain" description="Glycoside hydrolase family 5" evidence="9">
    <location>
        <begin position="313"/>
        <end position="636"/>
    </location>
</feature>
<evidence type="ECO:0000256" key="1">
    <source>
        <dbReference type="ARBA" id="ARBA00005641"/>
    </source>
</evidence>
<dbReference type="Proteomes" id="UP000050833">
    <property type="component" value="Unassembled WGS sequence"/>
</dbReference>
<dbReference type="GO" id="GO:0009986">
    <property type="term" value="C:cell surface"/>
    <property type="evidence" value="ECO:0007669"/>
    <property type="project" value="TreeGrafter"/>
</dbReference>
<dbReference type="RefSeq" id="WP_055944873.1">
    <property type="nucleotide sequence ID" value="NZ_LLKB01000005.1"/>
</dbReference>
<sequence>MRYNRRLKKYCKRLTAAVLIAGMTITGSYYGDFSTYAKTGKQKVTLNAISKKLQKGKTFTLKVKNVPKNIKSKKIKFTSSKKSVASVTAKGKVKGNKVGKSVIWCKVSYKEKKKIKGKTKWKSFSKTLKCNVRVVAKKVTPTNTPKVSENPMVTAKPTATAGQTTTAKPTATAGQNTTTEPTATAGQNTTAKPTATAGQDTTAKPTATVGQTTTAKPTATAGQNTTDKPTAAASQIPGAAPTAAVSPTQTVPPIATASPTPTATASPTPTATPTRRPATETASEAYQMVHDLGLGINLGNTMESVSRYKLGSVNAYETCWGAPTTTKAMIDGMKNAGFKTIRIPVAWSNMVSDDGNYTISDGYFNRVEEIMGYALDNDMYVIVNIHYDGGWWGQFGACKKDSAGNTVADETRRAAAWKRYESYWKQISERFKKYSGHVIFESANEELGTRLNDALNSNGYGFTEDMSSDDIISGNLTEDEKYALVNQINQKFVDIVRASGGNNANRFLLIAGYDTDISKTCDTRYKMPTDTIESHLMVSVHYYSPYGYCDIAKPSKEGYIASWGSNDEISTLKSDFKKMKLQFVDKGYPVIIGEYNVCDTKNSDGTYTRKTGREVFIRNVCEYALANGMCPVLWDTGMGYNRSQCRMSNDIDKELFEGLYKKAESGTAYVPDETKNEYVWTGNIGASGWNAVAPVATDDDWNLPVSSVGAAYQISGIDWTKFTNPYLEIKINSLTAGSGGSVDYKVANKVNEDNPYYKYINTSDAKASGTFKLSTGEMLKIDLSKDGLSGYDNIYIGMVDKGSNAVAFNANVTITIKDSSN</sequence>
<protein>
    <recommendedName>
        <fullName evidence="13">Cellulase</fullName>
    </recommendedName>
</protein>
<feature type="region of interest" description="Disordered" evidence="7">
    <location>
        <begin position="141"/>
        <end position="280"/>
    </location>
</feature>
<keyword evidence="3" id="KW-0136">Cellulose degradation</keyword>
<reference evidence="11 12" key="1">
    <citation type="submission" date="2015-10" db="EMBL/GenBank/DDBJ databases">
        <title>Butyribacter intestini gen. nov., sp. nov., a butyric acid-producing bacterium of the family Lachnospiraceae isolated from the human faeces.</title>
        <authorList>
            <person name="Zou Y."/>
            <person name="Xue W."/>
            <person name="Luo G."/>
            <person name="Lv M."/>
        </authorList>
    </citation>
    <scope>NUCLEOTIDE SEQUENCE [LARGE SCALE GENOMIC DNA]</scope>
    <source>
        <strain evidence="11 12">TF01-11</strain>
    </source>
</reference>
<dbReference type="Gene3D" id="2.60.40.1080">
    <property type="match status" value="1"/>
</dbReference>
<evidence type="ECO:0000313" key="11">
    <source>
        <dbReference type="EMBL" id="KQC85209.1"/>
    </source>
</evidence>
<accession>A0AAW3JSP2</accession>
<dbReference type="Pfam" id="PF00150">
    <property type="entry name" value="Cellulase"/>
    <property type="match status" value="1"/>
</dbReference>
<keyword evidence="2" id="KW-0378">Hydrolase</keyword>
<evidence type="ECO:0000256" key="3">
    <source>
        <dbReference type="ARBA" id="ARBA00023001"/>
    </source>
</evidence>
<feature type="compositionally biased region" description="Polar residues" evidence="7">
    <location>
        <begin position="160"/>
        <end position="228"/>
    </location>
</feature>
<dbReference type="InterPro" id="IPR050386">
    <property type="entry name" value="Glycosyl_hydrolase_5"/>
</dbReference>
<evidence type="ECO:0000256" key="2">
    <source>
        <dbReference type="ARBA" id="ARBA00022801"/>
    </source>
</evidence>
<evidence type="ECO:0000313" key="12">
    <source>
        <dbReference type="Proteomes" id="UP000050833"/>
    </source>
</evidence>
<dbReference type="InterPro" id="IPR001547">
    <property type="entry name" value="Glyco_hydro_5"/>
</dbReference>
<organism evidence="11 12">
    <name type="scientific">Butyribacter intestini</name>
    <dbReference type="NCBI Taxonomy" id="1703332"/>
    <lineage>
        <taxon>Bacteria</taxon>
        <taxon>Bacillati</taxon>
        <taxon>Bacillota</taxon>
        <taxon>Clostridia</taxon>
        <taxon>Lachnospirales</taxon>
        <taxon>Lachnospiraceae</taxon>
        <taxon>Butyribacter</taxon>
    </lineage>
</organism>
<dbReference type="GO" id="GO:0008422">
    <property type="term" value="F:beta-glucosidase activity"/>
    <property type="evidence" value="ECO:0007669"/>
    <property type="project" value="TreeGrafter"/>
</dbReference>
<dbReference type="GO" id="GO:0005576">
    <property type="term" value="C:extracellular region"/>
    <property type="evidence" value="ECO:0007669"/>
    <property type="project" value="TreeGrafter"/>
</dbReference>
<gene>
    <name evidence="11" type="ORF">APZ18_10965</name>
</gene>
<keyword evidence="5" id="KW-0326">Glycosidase</keyword>
<evidence type="ECO:0000256" key="7">
    <source>
        <dbReference type="SAM" id="MobiDB-lite"/>
    </source>
</evidence>
<keyword evidence="6" id="KW-0624">Polysaccharide degradation</keyword>
<dbReference type="InterPro" id="IPR003343">
    <property type="entry name" value="Big_2"/>
</dbReference>
<dbReference type="AlphaFoldDB" id="A0AAW3JSP2"/>
<evidence type="ECO:0008006" key="13">
    <source>
        <dbReference type="Google" id="ProtNLM"/>
    </source>
</evidence>
<evidence type="ECO:0000256" key="4">
    <source>
        <dbReference type="ARBA" id="ARBA00023277"/>
    </source>
</evidence>